<keyword evidence="2" id="KW-1185">Reference proteome</keyword>
<evidence type="ECO:0000313" key="2">
    <source>
        <dbReference type="Proteomes" id="UP001732700"/>
    </source>
</evidence>
<organism evidence="1 2">
    <name type="scientific">Avena sativa</name>
    <name type="common">Oat</name>
    <dbReference type="NCBI Taxonomy" id="4498"/>
    <lineage>
        <taxon>Eukaryota</taxon>
        <taxon>Viridiplantae</taxon>
        <taxon>Streptophyta</taxon>
        <taxon>Embryophyta</taxon>
        <taxon>Tracheophyta</taxon>
        <taxon>Spermatophyta</taxon>
        <taxon>Magnoliopsida</taxon>
        <taxon>Liliopsida</taxon>
        <taxon>Poales</taxon>
        <taxon>Poaceae</taxon>
        <taxon>BOP clade</taxon>
        <taxon>Pooideae</taxon>
        <taxon>Poodae</taxon>
        <taxon>Poeae</taxon>
        <taxon>Poeae Chloroplast Group 1 (Aveneae type)</taxon>
        <taxon>Aveninae</taxon>
        <taxon>Avena</taxon>
    </lineage>
</organism>
<dbReference type="EnsemblPlants" id="AVESA.00010b.r2.7AG1220400.1">
    <property type="protein sequence ID" value="AVESA.00010b.r2.7AG1220400.1.CDS.1"/>
    <property type="gene ID" value="AVESA.00010b.r2.7AG1220400"/>
</dbReference>
<accession>A0ACD5ZSZ5</accession>
<proteinExistence type="predicted"/>
<dbReference type="Proteomes" id="UP001732700">
    <property type="component" value="Chromosome 7A"/>
</dbReference>
<protein>
    <submittedName>
        <fullName evidence="1">Uncharacterized protein</fullName>
    </submittedName>
</protein>
<reference evidence="1" key="1">
    <citation type="submission" date="2021-05" db="EMBL/GenBank/DDBJ databases">
        <authorList>
            <person name="Scholz U."/>
            <person name="Mascher M."/>
            <person name="Fiebig A."/>
        </authorList>
    </citation>
    <scope>NUCLEOTIDE SEQUENCE [LARGE SCALE GENOMIC DNA]</scope>
</reference>
<reference evidence="1" key="2">
    <citation type="submission" date="2025-09" db="UniProtKB">
        <authorList>
            <consortium name="EnsemblPlants"/>
        </authorList>
    </citation>
    <scope>IDENTIFICATION</scope>
</reference>
<evidence type="ECO:0000313" key="1">
    <source>
        <dbReference type="EnsemblPlants" id="AVESA.00010b.r2.7AG1220400.1.CDS.1"/>
    </source>
</evidence>
<name>A0ACD5ZSZ5_AVESA</name>
<sequence>MACCKTEPVALIFSSSTGQWRGAASKSWGDLEQSFQPGRFGQLRDFAYAHQYAYGCIYWQMDFRGNLLVLHTRTMEFSIAEPPPGAREWRQIAVVESGEDMPGMFALADASSDLYYTIRHNNLWQPGKTIALGPGLQFITGATERYLLLARNGQSLPLDKPDYKPFTLDIRTLQLERMCELKEWDIHELIYTNFPPSFLSLPTV</sequence>